<keyword evidence="2" id="KW-1185">Reference proteome</keyword>
<dbReference type="Gene3D" id="1.10.10.10">
    <property type="entry name" value="Winged helix-like DNA-binding domain superfamily/Winged helix DNA-binding domain"/>
    <property type="match status" value="1"/>
</dbReference>
<evidence type="ECO:0008006" key="3">
    <source>
        <dbReference type="Google" id="ProtNLM"/>
    </source>
</evidence>
<protein>
    <recommendedName>
        <fullName evidence="3">HTH marR-type domain-containing protein</fullName>
    </recommendedName>
</protein>
<dbReference type="AlphaFoldDB" id="A0A429V6K6"/>
<dbReference type="InterPro" id="IPR036390">
    <property type="entry name" value="WH_DNA-bd_sf"/>
</dbReference>
<dbReference type="InterPro" id="IPR036388">
    <property type="entry name" value="WH-like_DNA-bd_sf"/>
</dbReference>
<dbReference type="Proteomes" id="UP000274661">
    <property type="component" value="Unassembled WGS sequence"/>
</dbReference>
<proteinExistence type="predicted"/>
<sequence length="115" mass="12825">MQAEELARRFIAVRRNRDQRFGADLFGEPAWELLLTFFIAAAEQRSLSLVQAAGELGSSVPLIERWVAALQSRGLLDRMPDDEEDPLVRISADGEQLVRSVLDTSALYAPPEDGR</sequence>
<name>A0A429V6K6_9SPHN</name>
<dbReference type="EMBL" id="RWJF01000001">
    <property type="protein sequence ID" value="RST29568.1"/>
    <property type="molecule type" value="Genomic_DNA"/>
</dbReference>
<evidence type="ECO:0000313" key="1">
    <source>
        <dbReference type="EMBL" id="RST29568.1"/>
    </source>
</evidence>
<gene>
    <name evidence="1" type="ORF">HMF7854_01015</name>
</gene>
<evidence type="ECO:0000313" key="2">
    <source>
        <dbReference type="Proteomes" id="UP000274661"/>
    </source>
</evidence>
<dbReference type="RefSeq" id="WP_126717410.1">
    <property type="nucleotide sequence ID" value="NZ_RWJF01000001.1"/>
</dbReference>
<organism evidence="1 2">
    <name type="scientific">Sphingomonas ginkgonis</name>
    <dbReference type="NCBI Taxonomy" id="2315330"/>
    <lineage>
        <taxon>Bacteria</taxon>
        <taxon>Pseudomonadati</taxon>
        <taxon>Pseudomonadota</taxon>
        <taxon>Alphaproteobacteria</taxon>
        <taxon>Sphingomonadales</taxon>
        <taxon>Sphingomonadaceae</taxon>
        <taxon>Sphingomonas</taxon>
    </lineage>
</organism>
<dbReference type="SUPFAM" id="SSF46785">
    <property type="entry name" value="Winged helix' DNA-binding domain"/>
    <property type="match status" value="1"/>
</dbReference>
<accession>A0A429V6K6</accession>
<comment type="caution">
    <text evidence="1">The sequence shown here is derived from an EMBL/GenBank/DDBJ whole genome shotgun (WGS) entry which is preliminary data.</text>
</comment>
<reference evidence="1 2" key="1">
    <citation type="submission" date="2018-12" db="EMBL/GenBank/DDBJ databases">
        <title>Sphingomonas sp. HMF7854 Genome sequencing and assembly.</title>
        <authorList>
            <person name="Cha I."/>
            <person name="Kang H."/>
            <person name="Kim H."/>
            <person name="Kang J."/>
            <person name="Joh K."/>
        </authorList>
    </citation>
    <scope>NUCLEOTIDE SEQUENCE [LARGE SCALE GENOMIC DNA]</scope>
    <source>
        <strain evidence="1 2">HMF7854</strain>
    </source>
</reference>
<dbReference type="OrthoDB" id="7594920at2"/>